<dbReference type="PANTHER" id="PTHR47331:SF1">
    <property type="entry name" value="GAG-LIKE PROTEIN"/>
    <property type="match status" value="1"/>
</dbReference>
<keyword evidence="2" id="KW-1185">Reference proteome</keyword>
<dbReference type="Proteomes" id="UP001652620">
    <property type="component" value="Chromosome 1"/>
</dbReference>
<reference evidence="3" key="2">
    <citation type="submission" date="2025-08" db="UniProtKB">
        <authorList>
            <consortium name="RefSeq"/>
        </authorList>
    </citation>
    <scope>IDENTIFICATION</scope>
    <source>
        <tissue evidence="3">Adult</tissue>
    </source>
</reference>
<dbReference type="RefSeq" id="XP_049302218.1">
    <property type="nucleotide sequence ID" value="XM_049446261.1"/>
</dbReference>
<gene>
    <name evidence="3" type="primary">LOC125775610</name>
</gene>
<evidence type="ECO:0000313" key="3">
    <source>
        <dbReference type="RefSeq" id="XP_049302218.1"/>
    </source>
</evidence>
<proteinExistence type="predicted"/>
<feature type="region of interest" description="Disordered" evidence="1">
    <location>
        <begin position="150"/>
        <end position="199"/>
    </location>
</feature>
<dbReference type="PANTHER" id="PTHR47331">
    <property type="entry name" value="PHD-TYPE DOMAIN-CONTAINING PROTEIN"/>
    <property type="match status" value="1"/>
</dbReference>
<sequence length="214" mass="23004">MDIDTPAATTSTARAATNVPRNGPTPAPRTIAATASAAAPATAPATTPAPVPAIAPAAVLPSAPRGGTRPPPIPSQITEPRRIRCPICRRPHRLHHCGIFRGMRPLQRQQVAQAHGHCINCLSHTHATTECESRGLCQMCHRPHHTLLHRSSSREVNRPPIHRGRTPRFQPSARAAPQRSGTSLRRRQPGSPSRRPTGLSSVVATLQQLQRLLG</sequence>
<evidence type="ECO:0000256" key="1">
    <source>
        <dbReference type="SAM" id="MobiDB-lite"/>
    </source>
</evidence>
<reference evidence="2" key="1">
    <citation type="submission" date="2025-05" db="UniProtKB">
        <authorList>
            <consortium name="RefSeq"/>
        </authorList>
    </citation>
    <scope>NUCLEOTIDE SEQUENCE [LARGE SCALE GENOMIC DNA]</scope>
</reference>
<evidence type="ECO:0000313" key="2">
    <source>
        <dbReference type="Proteomes" id="UP001652620"/>
    </source>
</evidence>
<dbReference type="GeneID" id="125775610"/>
<feature type="compositionally biased region" description="Low complexity" evidence="1">
    <location>
        <begin position="1"/>
        <end position="17"/>
    </location>
</feature>
<feature type="region of interest" description="Disordered" evidence="1">
    <location>
        <begin position="1"/>
        <end position="29"/>
    </location>
</feature>
<protein>
    <submittedName>
        <fullName evidence="3">Uncharacterized protein LOC125775610</fullName>
    </submittedName>
</protein>
<organism evidence="2 3">
    <name type="scientific">Bactrocera dorsalis</name>
    <name type="common">Oriental fruit fly</name>
    <name type="synonym">Dacus dorsalis</name>
    <dbReference type="NCBI Taxonomy" id="27457"/>
    <lineage>
        <taxon>Eukaryota</taxon>
        <taxon>Metazoa</taxon>
        <taxon>Ecdysozoa</taxon>
        <taxon>Arthropoda</taxon>
        <taxon>Hexapoda</taxon>
        <taxon>Insecta</taxon>
        <taxon>Pterygota</taxon>
        <taxon>Neoptera</taxon>
        <taxon>Endopterygota</taxon>
        <taxon>Diptera</taxon>
        <taxon>Brachycera</taxon>
        <taxon>Muscomorpha</taxon>
        <taxon>Tephritoidea</taxon>
        <taxon>Tephritidae</taxon>
        <taxon>Bactrocera</taxon>
        <taxon>Bactrocera</taxon>
    </lineage>
</organism>
<accession>A0ABM3IZ04</accession>
<name>A0ABM3IZ04_BACDO</name>